<proteinExistence type="predicted"/>
<accession>A0ABR3F7S5</accession>
<evidence type="ECO:0000256" key="3">
    <source>
        <dbReference type="ARBA" id="ARBA00022692"/>
    </source>
</evidence>
<keyword evidence="5 6" id="KW-0472">Membrane</keyword>
<evidence type="ECO:0000256" key="5">
    <source>
        <dbReference type="ARBA" id="ARBA00023136"/>
    </source>
</evidence>
<feature type="transmembrane region" description="Helical" evidence="6">
    <location>
        <begin position="443"/>
        <end position="465"/>
    </location>
</feature>
<dbReference type="Pfam" id="PF07690">
    <property type="entry name" value="MFS_1"/>
    <property type="match status" value="1"/>
</dbReference>
<evidence type="ECO:0000259" key="7">
    <source>
        <dbReference type="PROSITE" id="PS50850"/>
    </source>
</evidence>
<feature type="transmembrane region" description="Helical" evidence="6">
    <location>
        <begin position="91"/>
        <end position="112"/>
    </location>
</feature>
<dbReference type="InterPro" id="IPR011701">
    <property type="entry name" value="MFS"/>
</dbReference>
<keyword evidence="9" id="KW-1185">Reference proteome</keyword>
<feature type="transmembrane region" description="Helical" evidence="6">
    <location>
        <begin position="283"/>
        <end position="305"/>
    </location>
</feature>
<feature type="transmembrane region" description="Helical" evidence="6">
    <location>
        <begin position="214"/>
        <end position="234"/>
    </location>
</feature>
<keyword evidence="4 6" id="KW-1133">Transmembrane helix</keyword>
<evidence type="ECO:0000313" key="9">
    <source>
        <dbReference type="Proteomes" id="UP001465976"/>
    </source>
</evidence>
<dbReference type="InterPro" id="IPR020846">
    <property type="entry name" value="MFS_dom"/>
</dbReference>
<feature type="transmembrane region" description="Helical" evidence="6">
    <location>
        <begin position="379"/>
        <end position="400"/>
    </location>
</feature>
<keyword evidence="3 6" id="KW-0812">Transmembrane</keyword>
<dbReference type="SUPFAM" id="SSF103473">
    <property type="entry name" value="MFS general substrate transporter"/>
    <property type="match status" value="1"/>
</dbReference>
<feature type="transmembrane region" description="Helical" evidence="6">
    <location>
        <begin position="325"/>
        <end position="342"/>
    </location>
</feature>
<feature type="domain" description="Major facilitator superfamily (MFS) profile" evidence="7">
    <location>
        <begin position="53"/>
        <end position="468"/>
    </location>
</feature>
<gene>
    <name evidence="8" type="ORF">V5O48_010650</name>
</gene>
<reference evidence="8 9" key="1">
    <citation type="submission" date="2024-02" db="EMBL/GenBank/DDBJ databases">
        <title>A draft genome for the cacao thread blight pathogen Marasmius crinis-equi.</title>
        <authorList>
            <person name="Cohen S.P."/>
            <person name="Baruah I.K."/>
            <person name="Amoako-Attah I."/>
            <person name="Bukari Y."/>
            <person name="Meinhardt L.W."/>
            <person name="Bailey B.A."/>
        </authorList>
    </citation>
    <scope>NUCLEOTIDE SEQUENCE [LARGE SCALE GENOMIC DNA]</scope>
    <source>
        <strain evidence="8 9">GH-76</strain>
    </source>
</reference>
<evidence type="ECO:0000313" key="8">
    <source>
        <dbReference type="EMBL" id="KAL0571315.1"/>
    </source>
</evidence>
<dbReference type="Proteomes" id="UP001465976">
    <property type="component" value="Unassembled WGS sequence"/>
</dbReference>
<organism evidence="8 9">
    <name type="scientific">Marasmius crinis-equi</name>
    <dbReference type="NCBI Taxonomy" id="585013"/>
    <lineage>
        <taxon>Eukaryota</taxon>
        <taxon>Fungi</taxon>
        <taxon>Dikarya</taxon>
        <taxon>Basidiomycota</taxon>
        <taxon>Agaricomycotina</taxon>
        <taxon>Agaricomycetes</taxon>
        <taxon>Agaricomycetidae</taxon>
        <taxon>Agaricales</taxon>
        <taxon>Marasmiineae</taxon>
        <taxon>Marasmiaceae</taxon>
        <taxon>Marasmius</taxon>
    </lineage>
</organism>
<sequence length="501" mass="55497">MSAVANAYERREVNLNDPHGEKSILESDCTRQENDVFDSKAEGRLRWKIDLMILPIVTVSYLLCFVERANIGNARIAGLEKDLGLQGYDYNILLSVFYISYILFELPSGILCKKIGPGWFIPGTTLLFGIATLGTAFVHNMGQAAGVRFVLGAFEAGMLPGIAYYLSRWYRRSEMAFRVSVYVSMAPFSGAFGGLLASGILGLSHFGELHRWRMIFAIEGIITCGVALIGFIALTDRPETAKWLTNEEKQLAIARIRSERIGQTQVLDQLDLTKVLRGIFNPVTLTVSSLFLFTNVTVNGLASFLPTIIQTIYPEKTVVEQQLQTVPPYIVGTFFTLLAPYLSSRFDRFLLIFIACCPSMIVGYIMFLTSESPHVRYGATFLITSGAFPLGPLCSAAVSANVVSDTARASALATHVMIGTLGSVTATWSFLPFDAPDYRIGNGLNLATSGMTLLVSVLLLVWMMVDNKKREDRNVEEELDGLSEKKIEDLDWKHPGFRWHT</sequence>
<name>A0ABR3F7S5_9AGAR</name>
<evidence type="ECO:0000256" key="4">
    <source>
        <dbReference type="ARBA" id="ARBA00022989"/>
    </source>
</evidence>
<keyword evidence="2" id="KW-0813">Transport</keyword>
<feature type="transmembrane region" description="Helical" evidence="6">
    <location>
        <begin position="49"/>
        <end position="71"/>
    </location>
</feature>
<dbReference type="PANTHER" id="PTHR43791">
    <property type="entry name" value="PERMEASE-RELATED"/>
    <property type="match status" value="1"/>
</dbReference>
<feature type="transmembrane region" description="Helical" evidence="6">
    <location>
        <begin position="145"/>
        <end position="167"/>
    </location>
</feature>
<dbReference type="PANTHER" id="PTHR43791:SF48">
    <property type="entry name" value="TRANSPORTER, PUTATIVE (AFU_ORTHOLOGUE AFUA_4G01000)-RELATED"/>
    <property type="match status" value="1"/>
</dbReference>
<dbReference type="EMBL" id="JBAHYK010000788">
    <property type="protein sequence ID" value="KAL0571315.1"/>
    <property type="molecule type" value="Genomic_DNA"/>
</dbReference>
<evidence type="ECO:0000256" key="2">
    <source>
        <dbReference type="ARBA" id="ARBA00022448"/>
    </source>
</evidence>
<feature type="transmembrane region" description="Helical" evidence="6">
    <location>
        <begin position="179"/>
        <end position="202"/>
    </location>
</feature>
<feature type="transmembrane region" description="Helical" evidence="6">
    <location>
        <begin position="349"/>
        <end position="367"/>
    </location>
</feature>
<feature type="transmembrane region" description="Helical" evidence="6">
    <location>
        <begin position="119"/>
        <end position="139"/>
    </location>
</feature>
<comment type="caution">
    <text evidence="8">The sequence shown here is derived from an EMBL/GenBank/DDBJ whole genome shotgun (WGS) entry which is preliminary data.</text>
</comment>
<dbReference type="PROSITE" id="PS50850">
    <property type="entry name" value="MFS"/>
    <property type="match status" value="1"/>
</dbReference>
<evidence type="ECO:0000256" key="6">
    <source>
        <dbReference type="SAM" id="Phobius"/>
    </source>
</evidence>
<protein>
    <recommendedName>
        <fullName evidence="7">Major facilitator superfamily (MFS) profile domain-containing protein</fullName>
    </recommendedName>
</protein>
<dbReference type="Gene3D" id="1.20.1250.20">
    <property type="entry name" value="MFS general substrate transporter like domains"/>
    <property type="match status" value="2"/>
</dbReference>
<feature type="transmembrane region" description="Helical" evidence="6">
    <location>
        <begin position="412"/>
        <end position="431"/>
    </location>
</feature>
<comment type="subcellular location">
    <subcellularLocation>
        <location evidence="1">Membrane</location>
        <topology evidence="1">Multi-pass membrane protein</topology>
    </subcellularLocation>
</comment>
<evidence type="ECO:0000256" key="1">
    <source>
        <dbReference type="ARBA" id="ARBA00004141"/>
    </source>
</evidence>
<dbReference type="InterPro" id="IPR036259">
    <property type="entry name" value="MFS_trans_sf"/>
</dbReference>